<accession>A0A4R2ETH6</accession>
<dbReference type="Proteomes" id="UP000294830">
    <property type="component" value="Unassembled WGS sequence"/>
</dbReference>
<evidence type="ECO:0000259" key="3">
    <source>
        <dbReference type="Pfam" id="PF20434"/>
    </source>
</evidence>
<keyword evidence="2" id="KW-0732">Signal</keyword>
<sequence length="337" mass="36732">MRRRILVSALWGLMCSAPMAQEAIGQGAIPRDTSYTVYQSLLKVRKAYPDAAPALPVLPEGVTAERSIAYAVLDSTVWGPRTLHLDLFHPRKAGSYPAVVMVHGGGWRSGDRSMQHPLAMQLAANGYITVTVEYQLSLEATYPAAVHNVKAAIRWLRANANRYGIDTSRIAISGCSAGGQLAALVGATNGISKFEGNQGNLQHSSAVQAVIDIDGVVDFLAPASLNLIRKPDAADVGWFGGTFVQKPEVWKEASPIFWVGKSTVPYLFINSGLPRFHAGQDEMVGILNQHGIYHQVHNIDVKVHPFWLFHPWFSPTVKLMVDFLNRTLKAGEPASAR</sequence>
<feature type="chain" id="PRO_5020539398" evidence="2">
    <location>
        <begin position="21"/>
        <end position="337"/>
    </location>
</feature>
<evidence type="ECO:0000313" key="4">
    <source>
        <dbReference type="EMBL" id="TCN72261.1"/>
    </source>
</evidence>
<proteinExistence type="predicted"/>
<keyword evidence="5" id="KW-1185">Reference proteome</keyword>
<dbReference type="AlphaFoldDB" id="A0A4R2ETH6"/>
<protein>
    <submittedName>
        <fullName evidence="4">Acetyl esterase/lipase</fullName>
    </submittedName>
</protein>
<dbReference type="GO" id="GO:0016787">
    <property type="term" value="F:hydrolase activity"/>
    <property type="evidence" value="ECO:0007669"/>
    <property type="project" value="UniProtKB-KW"/>
</dbReference>
<dbReference type="OrthoDB" id="9777975at2"/>
<feature type="signal peptide" evidence="2">
    <location>
        <begin position="1"/>
        <end position="20"/>
    </location>
</feature>
<dbReference type="EMBL" id="SLWB01000002">
    <property type="protein sequence ID" value="TCN72261.1"/>
    <property type="molecule type" value="Genomic_DNA"/>
</dbReference>
<reference evidence="4 5" key="1">
    <citation type="submission" date="2019-03" db="EMBL/GenBank/DDBJ databases">
        <title>Genomic Encyclopedia of Archaeal and Bacterial Type Strains, Phase II (KMG-II): from individual species to whole genera.</title>
        <authorList>
            <person name="Goeker M."/>
        </authorList>
    </citation>
    <scope>NUCLEOTIDE SEQUENCE [LARGE SCALE GENOMIC DNA]</scope>
    <source>
        <strain evidence="4 5">RL-C</strain>
    </source>
</reference>
<name>A0A4R2ETH6_9BACT</name>
<dbReference type="SUPFAM" id="SSF53474">
    <property type="entry name" value="alpha/beta-Hydrolases"/>
    <property type="match status" value="1"/>
</dbReference>
<evidence type="ECO:0000256" key="2">
    <source>
        <dbReference type="SAM" id="SignalP"/>
    </source>
</evidence>
<dbReference type="PANTHER" id="PTHR48081:SF13">
    <property type="entry name" value="ALPHA_BETA HYDROLASE"/>
    <property type="match status" value="1"/>
</dbReference>
<dbReference type="InterPro" id="IPR049492">
    <property type="entry name" value="BD-FAE-like_dom"/>
</dbReference>
<dbReference type="Pfam" id="PF20434">
    <property type="entry name" value="BD-FAE"/>
    <property type="match status" value="1"/>
</dbReference>
<dbReference type="InterPro" id="IPR050300">
    <property type="entry name" value="GDXG_lipolytic_enzyme"/>
</dbReference>
<comment type="caution">
    <text evidence="4">The sequence shown here is derived from an EMBL/GenBank/DDBJ whole genome shotgun (WGS) entry which is preliminary data.</text>
</comment>
<dbReference type="Gene3D" id="3.40.50.1820">
    <property type="entry name" value="alpha/beta hydrolase"/>
    <property type="match status" value="1"/>
</dbReference>
<evidence type="ECO:0000256" key="1">
    <source>
        <dbReference type="ARBA" id="ARBA00022801"/>
    </source>
</evidence>
<dbReference type="PANTHER" id="PTHR48081">
    <property type="entry name" value="AB HYDROLASE SUPERFAMILY PROTEIN C4A8.06C"/>
    <property type="match status" value="1"/>
</dbReference>
<keyword evidence="1" id="KW-0378">Hydrolase</keyword>
<organism evidence="4 5">
    <name type="scientific">Acetobacteroides hydrogenigenes</name>
    <dbReference type="NCBI Taxonomy" id="979970"/>
    <lineage>
        <taxon>Bacteria</taxon>
        <taxon>Pseudomonadati</taxon>
        <taxon>Bacteroidota</taxon>
        <taxon>Bacteroidia</taxon>
        <taxon>Bacteroidales</taxon>
        <taxon>Rikenellaceae</taxon>
        <taxon>Acetobacteroides</taxon>
    </lineage>
</organism>
<gene>
    <name evidence="4" type="ORF">CLV25_102227</name>
</gene>
<feature type="domain" description="BD-FAE-like" evidence="3">
    <location>
        <begin position="85"/>
        <end position="270"/>
    </location>
</feature>
<evidence type="ECO:0000313" key="5">
    <source>
        <dbReference type="Proteomes" id="UP000294830"/>
    </source>
</evidence>
<dbReference type="RefSeq" id="WP_131838317.1">
    <property type="nucleotide sequence ID" value="NZ_SLWB01000002.1"/>
</dbReference>
<dbReference type="InterPro" id="IPR029058">
    <property type="entry name" value="AB_hydrolase_fold"/>
</dbReference>